<feature type="DNA-binding region" description="HMG box" evidence="3">
    <location>
        <begin position="95"/>
        <end position="164"/>
    </location>
</feature>
<feature type="compositionally biased region" description="Polar residues" evidence="4">
    <location>
        <begin position="623"/>
        <end position="633"/>
    </location>
</feature>
<dbReference type="Proteomes" id="UP001140091">
    <property type="component" value="Unassembled WGS sequence"/>
</dbReference>
<keyword evidence="2 3" id="KW-0539">Nucleus</keyword>
<dbReference type="PANTHER" id="PTHR45789">
    <property type="entry name" value="FI18025P1"/>
    <property type="match status" value="1"/>
</dbReference>
<dbReference type="PROSITE" id="PS50118">
    <property type="entry name" value="HMG_BOX_2"/>
    <property type="match status" value="1"/>
</dbReference>
<gene>
    <name evidence="6" type="ORF">H1R20_g14112</name>
</gene>
<feature type="compositionally biased region" description="Basic and acidic residues" evidence="4">
    <location>
        <begin position="294"/>
        <end position="309"/>
    </location>
</feature>
<feature type="compositionally biased region" description="Basic residues" evidence="4">
    <location>
        <begin position="77"/>
        <end position="92"/>
    </location>
</feature>
<dbReference type="Gene3D" id="1.10.30.10">
    <property type="entry name" value="High mobility group box domain"/>
    <property type="match status" value="1"/>
</dbReference>
<feature type="compositionally biased region" description="Pro residues" evidence="4">
    <location>
        <begin position="61"/>
        <end position="71"/>
    </location>
</feature>
<dbReference type="InterPro" id="IPR036910">
    <property type="entry name" value="HMG_box_dom_sf"/>
</dbReference>
<feature type="compositionally biased region" description="Polar residues" evidence="4">
    <location>
        <begin position="529"/>
        <end position="543"/>
    </location>
</feature>
<feature type="compositionally biased region" description="Low complexity" evidence="4">
    <location>
        <begin position="310"/>
        <end position="322"/>
    </location>
</feature>
<dbReference type="Pfam" id="PF00505">
    <property type="entry name" value="HMG_box"/>
    <property type="match status" value="1"/>
</dbReference>
<dbReference type="GO" id="GO:0000981">
    <property type="term" value="F:DNA-binding transcription factor activity, RNA polymerase II-specific"/>
    <property type="evidence" value="ECO:0007669"/>
    <property type="project" value="TreeGrafter"/>
</dbReference>
<name>A0A9W8IUQ3_9AGAR</name>
<organism evidence="6 7">
    <name type="scientific">Candolleomyces eurysporus</name>
    <dbReference type="NCBI Taxonomy" id="2828524"/>
    <lineage>
        <taxon>Eukaryota</taxon>
        <taxon>Fungi</taxon>
        <taxon>Dikarya</taxon>
        <taxon>Basidiomycota</taxon>
        <taxon>Agaricomycotina</taxon>
        <taxon>Agaricomycetes</taxon>
        <taxon>Agaricomycetidae</taxon>
        <taxon>Agaricales</taxon>
        <taxon>Agaricineae</taxon>
        <taxon>Psathyrellaceae</taxon>
        <taxon>Candolleomyces</taxon>
    </lineage>
</organism>
<dbReference type="GO" id="GO:0000978">
    <property type="term" value="F:RNA polymerase II cis-regulatory region sequence-specific DNA binding"/>
    <property type="evidence" value="ECO:0007669"/>
    <property type="project" value="TreeGrafter"/>
</dbReference>
<evidence type="ECO:0000313" key="7">
    <source>
        <dbReference type="Proteomes" id="UP001140091"/>
    </source>
</evidence>
<feature type="compositionally biased region" description="Low complexity" evidence="4">
    <location>
        <begin position="390"/>
        <end position="401"/>
    </location>
</feature>
<feature type="region of interest" description="Disordered" evidence="4">
    <location>
        <begin position="590"/>
        <end position="655"/>
    </location>
</feature>
<dbReference type="PANTHER" id="PTHR45789:SF2">
    <property type="entry name" value="FI18025P1"/>
    <property type="match status" value="1"/>
</dbReference>
<dbReference type="EMBL" id="JANBPK010001472">
    <property type="protein sequence ID" value="KAJ2922982.1"/>
    <property type="molecule type" value="Genomic_DNA"/>
</dbReference>
<feature type="compositionally biased region" description="Basic and acidic residues" evidence="4">
    <location>
        <begin position="205"/>
        <end position="248"/>
    </location>
</feature>
<feature type="domain" description="HMG box" evidence="5">
    <location>
        <begin position="95"/>
        <end position="164"/>
    </location>
</feature>
<feature type="compositionally biased region" description="Basic and acidic residues" evidence="4">
    <location>
        <begin position="642"/>
        <end position="655"/>
    </location>
</feature>
<dbReference type="AlphaFoldDB" id="A0A9W8IUQ3"/>
<comment type="caution">
    <text evidence="6">The sequence shown here is derived from an EMBL/GenBank/DDBJ whole genome shotgun (WGS) entry which is preliminary data.</text>
</comment>
<feature type="compositionally biased region" description="Low complexity" evidence="4">
    <location>
        <begin position="41"/>
        <end position="52"/>
    </location>
</feature>
<keyword evidence="7" id="KW-1185">Reference proteome</keyword>
<dbReference type="OrthoDB" id="6247875at2759"/>
<feature type="compositionally biased region" description="Low complexity" evidence="4">
    <location>
        <begin position="605"/>
        <end position="614"/>
    </location>
</feature>
<evidence type="ECO:0000256" key="3">
    <source>
        <dbReference type="PROSITE-ProRule" id="PRU00267"/>
    </source>
</evidence>
<feature type="region of interest" description="Disordered" evidence="4">
    <location>
        <begin position="516"/>
        <end position="572"/>
    </location>
</feature>
<protein>
    <recommendedName>
        <fullName evidence="5">HMG box domain-containing protein</fullName>
    </recommendedName>
</protein>
<evidence type="ECO:0000256" key="4">
    <source>
        <dbReference type="SAM" id="MobiDB-lite"/>
    </source>
</evidence>
<dbReference type="SUPFAM" id="SSF47095">
    <property type="entry name" value="HMG-box"/>
    <property type="match status" value="1"/>
</dbReference>
<keyword evidence="1 3" id="KW-0238">DNA-binding</keyword>
<evidence type="ECO:0000256" key="1">
    <source>
        <dbReference type="ARBA" id="ARBA00023125"/>
    </source>
</evidence>
<evidence type="ECO:0000313" key="6">
    <source>
        <dbReference type="EMBL" id="KAJ2922982.1"/>
    </source>
</evidence>
<feature type="region of interest" description="Disordered" evidence="4">
    <location>
        <begin position="153"/>
        <end position="475"/>
    </location>
</feature>
<evidence type="ECO:0000259" key="5">
    <source>
        <dbReference type="PROSITE" id="PS50118"/>
    </source>
</evidence>
<sequence length="655" mass="70731">MPPLVDKPDSSSNYTFLLDSASPSLADLDSSQVTPSTITIASTSSNISTTESPVTASFSLPPSPVDHPMPPTSSGRPRSKSTRGQQPKKRVSSHIPRPPNAFILFRSSFIKSQQIPDKVEGNHSNLSKIIGHYWKALSPEERAEWEAKAVVAQEEHRQQYPDWRFRPGPYPVGGKAKPKEGGTGSRRRSTVIKANEPSEGGEANDEARKDEASKSRSKGKERETNRPADDDRCAKIADLIREGKKGDELAIAVEEWEDKNRKPAPGSQMKTSLRGKPDRLTPQSPGSPSLVSSPDRHSTASTSGEERSPDPSQSPIPSQSPSTAIGADSLKPNSAVQDLKDSRGSGKPPPKGISTVPLTQMFTRSHPESSPSTSSPSIADLCPTNRFNIPSAPSATSSDSSVQRDYAKAPLRSPSVGYTLPQPSDWQPQDPLTPYGPQSGQGSYWHWASSQSDLSQASSDKQCSDEIPHREMGYETDSTVMAYESYGKNFDSSDLPSDGSEATSWNNPANRHGLIVDIKDPLDDPPPLSSNTFPPLGTNTSPTPHAADPNTIEPPYYYHPLPPVAPSSLTFPPTSYSTLTGWAGDYSFNPGIDGSRLDKAGRLDSAASPKPSSAGGWYPQDAHWSSSSRQQDSMGMGLSADDWDHVEDLDPRTNR</sequence>
<feature type="compositionally biased region" description="Basic and acidic residues" evidence="4">
    <location>
        <begin position="462"/>
        <end position="473"/>
    </location>
</feature>
<dbReference type="InterPro" id="IPR009071">
    <property type="entry name" value="HMG_box_dom"/>
</dbReference>
<evidence type="ECO:0000256" key="2">
    <source>
        <dbReference type="ARBA" id="ARBA00023242"/>
    </source>
</evidence>
<dbReference type="InterPro" id="IPR051356">
    <property type="entry name" value="SOX/SOX-like_TF"/>
</dbReference>
<reference evidence="6" key="1">
    <citation type="submission" date="2022-06" db="EMBL/GenBank/DDBJ databases">
        <title>Genome Sequence of Candolleomyces eurysporus.</title>
        <authorList>
            <person name="Buettner E."/>
        </authorList>
    </citation>
    <scope>NUCLEOTIDE SEQUENCE</scope>
    <source>
        <strain evidence="6">VTCC 930004</strain>
    </source>
</reference>
<feature type="compositionally biased region" description="Low complexity" evidence="4">
    <location>
        <begin position="448"/>
        <end position="460"/>
    </location>
</feature>
<proteinExistence type="predicted"/>
<feature type="non-terminal residue" evidence="6">
    <location>
        <position position="1"/>
    </location>
</feature>
<dbReference type="CDD" id="cd01389">
    <property type="entry name" value="HMG-box_ROX1-like"/>
    <property type="match status" value="1"/>
</dbReference>
<feature type="region of interest" description="Disordered" evidence="4">
    <location>
        <begin position="41"/>
        <end position="98"/>
    </location>
</feature>
<dbReference type="GO" id="GO:0005634">
    <property type="term" value="C:nucleus"/>
    <property type="evidence" value="ECO:0007669"/>
    <property type="project" value="UniProtKB-UniRule"/>
</dbReference>
<accession>A0A9W8IUQ3</accession>
<feature type="compositionally biased region" description="Low complexity" evidence="4">
    <location>
        <begin position="368"/>
        <end position="377"/>
    </location>
</feature>
<dbReference type="SMART" id="SM00398">
    <property type="entry name" value="HMG"/>
    <property type="match status" value="1"/>
</dbReference>
<feature type="compositionally biased region" description="Polar residues" evidence="4">
    <location>
        <begin position="281"/>
        <end position="292"/>
    </location>
</feature>
<feature type="compositionally biased region" description="Basic and acidic residues" evidence="4">
    <location>
        <begin position="153"/>
        <end position="165"/>
    </location>
</feature>